<keyword evidence="6 10" id="KW-0802">TPR repeat</keyword>
<evidence type="ECO:0000256" key="4">
    <source>
        <dbReference type="ARBA" id="ARBA00022701"/>
    </source>
</evidence>
<dbReference type="SUPFAM" id="SSF48452">
    <property type="entry name" value="TPR-like"/>
    <property type="match status" value="1"/>
</dbReference>
<feature type="region of interest" description="Disordered" evidence="11">
    <location>
        <begin position="409"/>
        <end position="513"/>
    </location>
</feature>
<keyword evidence="13" id="KW-1185">Reference proteome</keyword>
<dbReference type="EMBL" id="RCBY01000117">
    <property type="protein sequence ID" value="RQH36635.1"/>
    <property type="molecule type" value="Genomic_DNA"/>
</dbReference>
<evidence type="ECO:0000256" key="6">
    <source>
        <dbReference type="ARBA" id="ARBA00022803"/>
    </source>
</evidence>
<protein>
    <submittedName>
        <fullName evidence="12">Tetratricopeptide repeat protein</fullName>
    </submittedName>
</protein>
<sequence>MVSYKLSGGGLSANDPTYVMRKQDAELYEKLQSGEYCYVFNARQMGKSSLRVKVMKKLRSQGCKCAAIDMSRLGDFSIQKQSWYDGFLEELFRGFGLAYSIDYQSWIESYQSFTNIQRLARFIEEILFVNFSTEKIYIFLDEIDLLVNLPFKNEFLAFIRSCYNRRAEDGNSDYHRLIFCFFGVATPEDLIRDGRHTPFNIGHPIELTALNFQEGKNLTQGLIGIVEEPEIVLRRVFDWTGGQPFLTQKLCQIIVDHTDSTEPDIDKLVEEHILTYWQEKDYPTHLTYIRHHLLSQNQLTPELLKLYRKILLRGGIKTDESRIQMVLRLSGIVIKKQDKLVVFNKIYRTIFNLNWIEEQLAILAKDRDKQTPKKMWMRFVYPSLIWGGVISLLALGWRQQKLELHDSDRLMQSQIPLTDRKPPPPRFDERGGRKPPPPRFDERGDRRPPPPRFDERGDRRPSPRFDQRGDRRHPPHHKPDDALSLLPLSQPDKQPPPPRFRRRGDRRRSSHHRFAEGKNLKKLAQFYSQEEYKDAEPLLHSALAINEKALGTDHPDIEDSLNNLAALYYSQGKYTKAEPILQRVLTINEKALGTDHPHIVHSLYNLAQIYSEQGRYAEAELLLERALTINEKTFGVKHRNVAHSLKNLADLYYEQGKYKEAELFQQRALDIREH</sequence>
<dbReference type="Proteomes" id="UP000269154">
    <property type="component" value="Unassembled WGS sequence"/>
</dbReference>
<dbReference type="Gene3D" id="3.40.50.300">
    <property type="entry name" value="P-loop containing nucleotide triphosphate hydrolases"/>
    <property type="match status" value="1"/>
</dbReference>
<proteinExistence type="inferred from homology"/>
<keyword evidence="5" id="KW-0677">Repeat</keyword>
<organism evidence="12 13">
    <name type="scientific">Okeania hirsuta</name>
    <dbReference type="NCBI Taxonomy" id="1458930"/>
    <lineage>
        <taxon>Bacteria</taxon>
        <taxon>Bacillati</taxon>
        <taxon>Cyanobacteriota</taxon>
        <taxon>Cyanophyceae</taxon>
        <taxon>Oscillatoriophycideae</taxon>
        <taxon>Oscillatoriales</taxon>
        <taxon>Microcoleaceae</taxon>
        <taxon>Okeania</taxon>
    </lineage>
</organism>
<dbReference type="InterPro" id="IPR002151">
    <property type="entry name" value="Kinesin_light"/>
</dbReference>
<keyword evidence="7" id="KW-0175">Coiled coil</keyword>
<comment type="subcellular location">
    <subcellularLocation>
        <location evidence="1">Cytoplasm</location>
        <location evidence="1">Cytoskeleton</location>
    </subcellularLocation>
</comment>
<keyword evidence="3" id="KW-0963">Cytoplasm</keyword>
<feature type="compositionally biased region" description="Basic and acidic residues" evidence="11">
    <location>
        <begin position="439"/>
        <end position="469"/>
    </location>
</feature>
<dbReference type="PANTHER" id="PTHR45783:SF3">
    <property type="entry name" value="KINESIN LIGHT CHAIN"/>
    <property type="match status" value="1"/>
</dbReference>
<comment type="similarity">
    <text evidence="2">Belongs to the kinesin light chain family.</text>
</comment>
<keyword evidence="9" id="KW-0206">Cytoskeleton</keyword>
<dbReference type="AlphaFoldDB" id="A0A3N6RKV0"/>
<dbReference type="Gene3D" id="1.25.40.10">
    <property type="entry name" value="Tetratricopeptide repeat domain"/>
    <property type="match status" value="1"/>
</dbReference>
<dbReference type="GO" id="GO:0005871">
    <property type="term" value="C:kinesin complex"/>
    <property type="evidence" value="ECO:0007669"/>
    <property type="project" value="InterPro"/>
</dbReference>
<feature type="compositionally biased region" description="Basic and acidic residues" evidence="11">
    <location>
        <begin position="418"/>
        <end position="432"/>
    </location>
</feature>
<evidence type="ECO:0000256" key="1">
    <source>
        <dbReference type="ARBA" id="ARBA00004245"/>
    </source>
</evidence>
<dbReference type="InterPro" id="IPR019734">
    <property type="entry name" value="TPR_rpt"/>
</dbReference>
<comment type="caution">
    <text evidence="12">The sequence shown here is derived from an EMBL/GenBank/DDBJ whole genome shotgun (WGS) entry which is preliminary data.</text>
</comment>
<evidence type="ECO:0000256" key="8">
    <source>
        <dbReference type="ARBA" id="ARBA00023175"/>
    </source>
</evidence>
<dbReference type="InterPro" id="IPR027417">
    <property type="entry name" value="P-loop_NTPase"/>
</dbReference>
<keyword evidence="8" id="KW-0505">Motor protein</keyword>
<dbReference type="PROSITE" id="PS50005">
    <property type="entry name" value="TPR"/>
    <property type="match status" value="2"/>
</dbReference>
<dbReference type="SMART" id="SM00028">
    <property type="entry name" value="TPR"/>
    <property type="match status" value="3"/>
</dbReference>
<feature type="repeat" description="TPR" evidence="10">
    <location>
        <begin position="558"/>
        <end position="591"/>
    </location>
</feature>
<gene>
    <name evidence="12" type="ORF">D5R40_19240</name>
</gene>
<dbReference type="OrthoDB" id="434800at2"/>
<dbReference type="PANTHER" id="PTHR45783">
    <property type="entry name" value="KINESIN LIGHT CHAIN"/>
    <property type="match status" value="1"/>
</dbReference>
<evidence type="ECO:0000256" key="11">
    <source>
        <dbReference type="SAM" id="MobiDB-lite"/>
    </source>
</evidence>
<dbReference type="GO" id="GO:0019894">
    <property type="term" value="F:kinesin binding"/>
    <property type="evidence" value="ECO:0007669"/>
    <property type="project" value="TreeGrafter"/>
</dbReference>
<name>A0A3N6RKV0_9CYAN</name>
<dbReference type="Pfam" id="PF13424">
    <property type="entry name" value="TPR_12"/>
    <property type="match status" value="1"/>
</dbReference>
<keyword evidence="4" id="KW-0493">Microtubule</keyword>
<evidence type="ECO:0000256" key="3">
    <source>
        <dbReference type="ARBA" id="ARBA00022490"/>
    </source>
</evidence>
<dbReference type="RefSeq" id="WP_124155045.1">
    <property type="nucleotide sequence ID" value="NZ_CAWOLW010000021.1"/>
</dbReference>
<evidence type="ECO:0000313" key="13">
    <source>
        <dbReference type="Proteomes" id="UP000269154"/>
    </source>
</evidence>
<evidence type="ECO:0000256" key="2">
    <source>
        <dbReference type="ARBA" id="ARBA00009622"/>
    </source>
</evidence>
<dbReference type="GO" id="GO:0005737">
    <property type="term" value="C:cytoplasm"/>
    <property type="evidence" value="ECO:0007669"/>
    <property type="project" value="TreeGrafter"/>
</dbReference>
<reference evidence="12 13" key="1">
    <citation type="journal article" date="2018" name="ACS Chem. Biol.">
        <title>Ketoreductase domain dysfunction expands chemodiversity: malyngamide biosynthesis in the cyanobacterium Okeania hirsuta.</title>
        <authorList>
            <person name="Moss N.A."/>
            <person name="Leao T."/>
            <person name="Rankin M."/>
            <person name="McCullough T.M."/>
            <person name="Qu P."/>
            <person name="Korobeynikov A."/>
            <person name="Smith J.L."/>
            <person name="Gerwick L."/>
            <person name="Gerwick W.H."/>
        </authorList>
    </citation>
    <scope>NUCLEOTIDE SEQUENCE [LARGE SCALE GENOMIC DNA]</scope>
    <source>
        <strain evidence="12 13">PAB10Feb10-1</strain>
    </source>
</reference>
<feature type="repeat" description="TPR" evidence="10">
    <location>
        <begin position="600"/>
        <end position="633"/>
    </location>
</feature>
<evidence type="ECO:0000256" key="9">
    <source>
        <dbReference type="ARBA" id="ARBA00023212"/>
    </source>
</evidence>
<dbReference type="Pfam" id="PF14516">
    <property type="entry name" value="AAA_35"/>
    <property type="match status" value="1"/>
</dbReference>
<dbReference type="PROSITE" id="PS50293">
    <property type="entry name" value="TPR_REGION"/>
    <property type="match status" value="1"/>
</dbReference>
<feature type="compositionally biased region" description="Basic residues" evidence="11">
    <location>
        <begin position="499"/>
        <end position="512"/>
    </location>
</feature>
<dbReference type="Pfam" id="PF13374">
    <property type="entry name" value="TPR_10"/>
    <property type="match status" value="2"/>
</dbReference>
<dbReference type="GO" id="GO:0007018">
    <property type="term" value="P:microtubule-based movement"/>
    <property type="evidence" value="ECO:0007669"/>
    <property type="project" value="TreeGrafter"/>
</dbReference>
<accession>A0A3N6RKV0</accession>
<dbReference type="InterPro" id="IPR011990">
    <property type="entry name" value="TPR-like_helical_dom_sf"/>
</dbReference>
<dbReference type="GO" id="GO:0005874">
    <property type="term" value="C:microtubule"/>
    <property type="evidence" value="ECO:0007669"/>
    <property type="project" value="UniProtKB-KW"/>
</dbReference>
<dbReference type="PRINTS" id="PR00381">
    <property type="entry name" value="KINESINLIGHT"/>
</dbReference>
<evidence type="ECO:0000256" key="5">
    <source>
        <dbReference type="ARBA" id="ARBA00022737"/>
    </source>
</evidence>
<feature type="compositionally biased region" description="Low complexity" evidence="11">
    <location>
        <begin position="483"/>
        <end position="492"/>
    </location>
</feature>
<evidence type="ECO:0000256" key="10">
    <source>
        <dbReference type="PROSITE-ProRule" id="PRU00339"/>
    </source>
</evidence>
<evidence type="ECO:0000256" key="7">
    <source>
        <dbReference type="ARBA" id="ARBA00023054"/>
    </source>
</evidence>
<dbReference type="SUPFAM" id="SSF52540">
    <property type="entry name" value="P-loop containing nucleoside triphosphate hydrolases"/>
    <property type="match status" value="1"/>
</dbReference>
<evidence type="ECO:0000313" key="12">
    <source>
        <dbReference type="EMBL" id="RQH36635.1"/>
    </source>
</evidence>